<dbReference type="EMBL" id="AFFY01000020">
    <property type="protein sequence ID" value="EHH00657.1"/>
    <property type="molecule type" value="Genomic_DNA"/>
</dbReference>
<organism evidence="2 3">
    <name type="scientific">Paraprevotella clara YIT 11840</name>
    <dbReference type="NCBI Taxonomy" id="762968"/>
    <lineage>
        <taxon>Bacteria</taxon>
        <taxon>Pseudomonadati</taxon>
        <taxon>Bacteroidota</taxon>
        <taxon>Bacteroidia</taxon>
        <taxon>Bacteroidales</taxon>
        <taxon>Prevotellaceae</taxon>
        <taxon>Paraprevotella</taxon>
    </lineage>
</organism>
<feature type="transmembrane region" description="Helical" evidence="1">
    <location>
        <begin position="32"/>
        <end position="51"/>
    </location>
</feature>
<dbReference type="HOGENOM" id="CLU_673867_0_0_10"/>
<dbReference type="PATRIC" id="fig|762968.3.peg.1226"/>
<evidence type="ECO:0000313" key="2">
    <source>
        <dbReference type="EMBL" id="EHH00657.1"/>
    </source>
</evidence>
<gene>
    <name evidence="2" type="ORF">HMPREF9441_01375</name>
</gene>
<sequence length="417" mass="49117">MKTLLKDKSLYIFTFILVFGNLTTVLPANIRFYGYLLILLLFSIYLMKNNHVKHKALSHSMRYMFYPWLFAPIYTFILLLIGKTELEYFIGGMSDVLKLLLIFWTGYELLFKYQERILNFLFLSFSFAYVILTINGFVQFGPLYILLMAFNLSEERFGWSVEGEAFDKIFEVHEFGLAFPLIALAYLWKSGDWKQKFFPIIISLLFSLICAKRIAIGAFLVVAVLSYILSHLPLIKRMFVKCGGLLFIVIIFSFLFFIYNGVYEIYAEQYDVDLKGRDIFYNYFISRSSFSFDYLGDGFGYIRKYLANKDPFNGIMGIHNDILRIYIELGAVGTFIFFSLMFGFNIRKHKIINNECSYYYILTSLYCLITYFSDNTIAYSLIQFCNMILPYYLFLNKNPNSKDNQTNITTMRHRRYV</sequence>
<name>G5SPU1_9BACT</name>
<dbReference type="STRING" id="762968.HMPREF9441_01375"/>
<feature type="transmembrane region" description="Helical" evidence="1">
    <location>
        <begin position="238"/>
        <end position="259"/>
    </location>
</feature>
<feature type="transmembrane region" description="Helical" evidence="1">
    <location>
        <begin position="322"/>
        <end position="344"/>
    </location>
</feature>
<feature type="transmembrane region" description="Helical" evidence="1">
    <location>
        <begin position="63"/>
        <end position="82"/>
    </location>
</feature>
<evidence type="ECO:0000313" key="3">
    <source>
        <dbReference type="Proteomes" id="UP000003598"/>
    </source>
</evidence>
<feature type="transmembrane region" description="Helical" evidence="1">
    <location>
        <begin position="117"/>
        <end position="150"/>
    </location>
</feature>
<keyword evidence="3" id="KW-1185">Reference proteome</keyword>
<feature type="transmembrane region" description="Helical" evidence="1">
    <location>
        <begin position="200"/>
        <end position="226"/>
    </location>
</feature>
<feature type="transmembrane region" description="Helical" evidence="1">
    <location>
        <begin position="88"/>
        <end position="110"/>
    </location>
</feature>
<feature type="transmembrane region" description="Helical" evidence="1">
    <location>
        <begin position="378"/>
        <end position="395"/>
    </location>
</feature>
<feature type="transmembrane region" description="Helical" evidence="1">
    <location>
        <begin position="356"/>
        <end position="372"/>
    </location>
</feature>
<keyword evidence="1" id="KW-0472">Membrane</keyword>
<proteinExistence type="predicted"/>
<feature type="transmembrane region" description="Helical" evidence="1">
    <location>
        <begin position="170"/>
        <end position="188"/>
    </location>
</feature>
<dbReference type="Proteomes" id="UP000003598">
    <property type="component" value="Unassembled WGS sequence"/>
</dbReference>
<keyword evidence="1" id="KW-1133">Transmembrane helix</keyword>
<dbReference type="AlphaFoldDB" id="G5SPU1"/>
<reference evidence="2 3" key="1">
    <citation type="submission" date="2011-03" db="EMBL/GenBank/DDBJ databases">
        <authorList>
            <person name="Weinstock G."/>
            <person name="Sodergren E."/>
            <person name="Clifton S."/>
            <person name="Fulton L."/>
            <person name="Fulton B."/>
            <person name="Courtney L."/>
            <person name="Fronick C."/>
            <person name="Harrison M."/>
            <person name="Strong C."/>
            <person name="Farmer C."/>
            <person name="Delahaunty K."/>
            <person name="Markovic C."/>
            <person name="Hall O."/>
            <person name="Minx P."/>
            <person name="Tomlinson C."/>
            <person name="Mitreva M."/>
            <person name="Hou S."/>
            <person name="Chen J."/>
            <person name="Wollam A."/>
            <person name="Pepin K.H."/>
            <person name="Johnson M."/>
            <person name="Bhonagiri V."/>
            <person name="Zhang X."/>
            <person name="Suruliraj S."/>
            <person name="Warren W."/>
            <person name="Chinwalla A."/>
            <person name="Mardis E.R."/>
            <person name="Wilson R.K."/>
        </authorList>
    </citation>
    <scope>NUCLEOTIDE SEQUENCE [LARGE SCALE GENOMIC DNA]</scope>
    <source>
        <strain evidence="2 3">YIT 11840</strain>
    </source>
</reference>
<comment type="caution">
    <text evidence="2">The sequence shown here is derived from an EMBL/GenBank/DDBJ whole genome shotgun (WGS) entry which is preliminary data.</text>
</comment>
<evidence type="ECO:0000256" key="1">
    <source>
        <dbReference type="SAM" id="Phobius"/>
    </source>
</evidence>
<feature type="transmembrane region" description="Helical" evidence="1">
    <location>
        <begin position="9"/>
        <end position="26"/>
    </location>
</feature>
<feature type="transmembrane region" description="Helical" evidence="1">
    <location>
        <begin position="280"/>
        <end position="302"/>
    </location>
</feature>
<accession>G5SPU1</accession>
<keyword evidence="1" id="KW-0812">Transmembrane</keyword>
<evidence type="ECO:0008006" key="4">
    <source>
        <dbReference type="Google" id="ProtNLM"/>
    </source>
</evidence>
<protein>
    <recommendedName>
        <fullName evidence="4">O-antigen polymerase</fullName>
    </recommendedName>
</protein>
<dbReference type="eggNOG" id="ENOG5033CP3">
    <property type="taxonomic scope" value="Bacteria"/>
</dbReference>